<protein>
    <submittedName>
        <fullName evidence="1">Uncharacterized protein</fullName>
    </submittedName>
</protein>
<evidence type="ECO:0000313" key="2">
    <source>
        <dbReference type="Proteomes" id="UP001304461"/>
    </source>
</evidence>
<dbReference type="RefSeq" id="WP_323305485.1">
    <property type="nucleotide sequence ID" value="NZ_JAYGHX010000005.1"/>
</dbReference>
<accession>A0ABU5RUM5</accession>
<proteinExistence type="predicted"/>
<sequence length="65" mass="7634">MQRRASAQKRSLSQQALADLEAIAGGDPRQRHRLALERIAERWQQRLALPWEETPESLIRSDRER</sequence>
<dbReference type="EMBL" id="JAYGHX010000005">
    <property type="protein sequence ID" value="MEA5391451.1"/>
    <property type="molecule type" value="Genomic_DNA"/>
</dbReference>
<organism evidence="1 2">
    <name type="scientific">Cyanobium gracile UHCC 0139</name>
    <dbReference type="NCBI Taxonomy" id="3110308"/>
    <lineage>
        <taxon>Bacteria</taxon>
        <taxon>Bacillati</taxon>
        <taxon>Cyanobacteriota</taxon>
        <taxon>Cyanophyceae</taxon>
        <taxon>Synechococcales</taxon>
        <taxon>Prochlorococcaceae</taxon>
        <taxon>Cyanobium</taxon>
    </lineage>
</organism>
<dbReference type="Proteomes" id="UP001304461">
    <property type="component" value="Unassembled WGS sequence"/>
</dbReference>
<name>A0ABU5RUM5_9CYAN</name>
<gene>
    <name evidence="1" type="ORF">VB738_09285</name>
</gene>
<reference evidence="1 2" key="1">
    <citation type="submission" date="2023-12" db="EMBL/GenBank/DDBJ databases">
        <title>Baltic Sea Cyanobacteria.</title>
        <authorList>
            <person name="Delbaje E."/>
            <person name="Fewer D.P."/>
            <person name="Shishido T.K."/>
        </authorList>
    </citation>
    <scope>NUCLEOTIDE SEQUENCE [LARGE SCALE GENOMIC DNA]</scope>
    <source>
        <strain evidence="1 2">UHCC 0139</strain>
    </source>
</reference>
<evidence type="ECO:0000313" key="1">
    <source>
        <dbReference type="EMBL" id="MEA5391451.1"/>
    </source>
</evidence>
<keyword evidence="2" id="KW-1185">Reference proteome</keyword>
<comment type="caution">
    <text evidence="1">The sequence shown here is derived from an EMBL/GenBank/DDBJ whole genome shotgun (WGS) entry which is preliminary data.</text>
</comment>